<evidence type="ECO:0000256" key="2">
    <source>
        <dbReference type="ARBA" id="ARBA00022803"/>
    </source>
</evidence>
<dbReference type="InterPro" id="IPR019734">
    <property type="entry name" value="TPR_rpt"/>
</dbReference>
<evidence type="ECO:0000256" key="1">
    <source>
        <dbReference type="ARBA" id="ARBA00022737"/>
    </source>
</evidence>
<keyword evidence="4" id="KW-0812">Transmembrane</keyword>
<feature type="transmembrane region" description="Helical" evidence="4">
    <location>
        <begin position="21"/>
        <end position="41"/>
    </location>
</feature>
<organism evidence="5 6">
    <name type="scientific">Candidatus Avitreponema avistercoris</name>
    <dbReference type="NCBI Taxonomy" id="2840705"/>
    <lineage>
        <taxon>Bacteria</taxon>
        <taxon>Pseudomonadati</taxon>
        <taxon>Spirochaetota</taxon>
        <taxon>Spirochaetia</taxon>
        <taxon>Spirochaetales</taxon>
        <taxon>Candidatus Avitreponema</taxon>
    </lineage>
</organism>
<sequence length="310" mass="35183">MKSRNGKYILSSRHHFFTKNIFILAGVLILAVLAAGTLLVLQQQNFFLPSFSSVYRDWENGNYLSCYEKTGRILAKRPLDGEALALHGFSAYYLFTAQTDVSEEQDYLEKAVTSLRKSWYRVAESEKPDIAYILGKAYYQKGFYYADLALKYLFFALDHGAQYPDIPEFCGLSYALLEDYENAADFFTKALANNPSDLLLFTLAETYAKIPDYAKAKQFFTETLRVTEDDLLTLKCRNAMGRIFLSEQQYSAAETEFQAVLEKNPDSADAYYGLGLIQEAQGDMVKARSLWRRALRLNPAHTGAFAKLNG</sequence>
<name>A0A9D9EN98_9SPIR</name>
<evidence type="ECO:0000256" key="3">
    <source>
        <dbReference type="PROSITE-ProRule" id="PRU00339"/>
    </source>
</evidence>
<keyword evidence="2 3" id="KW-0802">TPR repeat</keyword>
<dbReference type="SUPFAM" id="SSF81901">
    <property type="entry name" value="HCP-like"/>
    <property type="match status" value="1"/>
</dbReference>
<dbReference type="EMBL" id="JADIMS010000017">
    <property type="protein sequence ID" value="MBO8449696.1"/>
    <property type="molecule type" value="Genomic_DNA"/>
</dbReference>
<evidence type="ECO:0000313" key="5">
    <source>
        <dbReference type="EMBL" id="MBO8449696.1"/>
    </source>
</evidence>
<dbReference type="Pfam" id="PF13181">
    <property type="entry name" value="TPR_8"/>
    <property type="match status" value="1"/>
</dbReference>
<accession>A0A9D9EN98</accession>
<reference evidence="5" key="1">
    <citation type="submission" date="2020-10" db="EMBL/GenBank/DDBJ databases">
        <authorList>
            <person name="Gilroy R."/>
        </authorList>
    </citation>
    <scope>NUCLEOTIDE SEQUENCE</scope>
    <source>
        <strain evidence="5">B3-4054</strain>
    </source>
</reference>
<reference evidence="5" key="2">
    <citation type="journal article" date="2021" name="PeerJ">
        <title>Extensive microbial diversity within the chicken gut microbiome revealed by metagenomics and culture.</title>
        <authorList>
            <person name="Gilroy R."/>
            <person name="Ravi A."/>
            <person name="Getino M."/>
            <person name="Pursley I."/>
            <person name="Horton D.L."/>
            <person name="Alikhan N.F."/>
            <person name="Baker D."/>
            <person name="Gharbi K."/>
            <person name="Hall N."/>
            <person name="Watson M."/>
            <person name="Adriaenssens E.M."/>
            <person name="Foster-Nyarko E."/>
            <person name="Jarju S."/>
            <person name="Secka A."/>
            <person name="Antonio M."/>
            <person name="Oren A."/>
            <person name="Chaudhuri R.R."/>
            <person name="La Ragione R."/>
            <person name="Hildebrand F."/>
            <person name="Pallen M.J."/>
        </authorList>
    </citation>
    <scope>NUCLEOTIDE SEQUENCE</scope>
    <source>
        <strain evidence="5">B3-4054</strain>
    </source>
</reference>
<keyword evidence="4" id="KW-1133">Transmembrane helix</keyword>
<protein>
    <submittedName>
        <fullName evidence="5">Tetratricopeptide repeat protein</fullName>
    </submittedName>
</protein>
<keyword evidence="4" id="KW-0472">Membrane</keyword>
<dbReference type="PANTHER" id="PTHR45586:SF1">
    <property type="entry name" value="LIPOPOLYSACCHARIDE ASSEMBLY PROTEIN B"/>
    <property type="match status" value="1"/>
</dbReference>
<gene>
    <name evidence="5" type="ORF">IAA96_01160</name>
</gene>
<evidence type="ECO:0000256" key="4">
    <source>
        <dbReference type="SAM" id="Phobius"/>
    </source>
</evidence>
<dbReference type="Gene3D" id="1.25.40.10">
    <property type="entry name" value="Tetratricopeptide repeat domain"/>
    <property type="match status" value="2"/>
</dbReference>
<proteinExistence type="predicted"/>
<comment type="caution">
    <text evidence="5">The sequence shown here is derived from an EMBL/GenBank/DDBJ whole genome shotgun (WGS) entry which is preliminary data.</text>
</comment>
<feature type="repeat" description="TPR" evidence="3">
    <location>
        <begin position="268"/>
        <end position="301"/>
    </location>
</feature>
<dbReference type="AlphaFoldDB" id="A0A9D9EN98"/>
<dbReference type="InterPro" id="IPR051012">
    <property type="entry name" value="CellSynth/LPSAsmb/PSIAsmb"/>
</dbReference>
<evidence type="ECO:0000313" key="6">
    <source>
        <dbReference type="Proteomes" id="UP000823616"/>
    </source>
</evidence>
<keyword evidence="1" id="KW-0677">Repeat</keyword>
<dbReference type="InterPro" id="IPR011990">
    <property type="entry name" value="TPR-like_helical_dom_sf"/>
</dbReference>
<dbReference type="PANTHER" id="PTHR45586">
    <property type="entry name" value="TPR REPEAT-CONTAINING PROTEIN PA4667"/>
    <property type="match status" value="1"/>
</dbReference>
<dbReference type="Proteomes" id="UP000823616">
    <property type="component" value="Unassembled WGS sequence"/>
</dbReference>
<dbReference type="Pfam" id="PF13432">
    <property type="entry name" value="TPR_16"/>
    <property type="match status" value="1"/>
</dbReference>
<dbReference type="SMART" id="SM00028">
    <property type="entry name" value="TPR"/>
    <property type="match status" value="4"/>
</dbReference>
<feature type="repeat" description="TPR" evidence="3">
    <location>
        <begin position="164"/>
        <end position="197"/>
    </location>
</feature>
<feature type="repeat" description="TPR" evidence="3">
    <location>
        <begin position="234"/>
        <end position="267"/>
    </location>
</feature>
<dbReference type="PROSITE" id="PS50293">
    <property type="entry name" value="TPR_REGION"/>
    <property type="match status" value="1"/>
</dbReference>
<dbReference type="PROSITE" id="PS50005">
    <property type="entry name" value="TPR"/>
    <property type="match status" value="3"/>
</dbReference>